<dbReference type="Proteomes" id="UP001186974">
    <property type="component" value="Unassembled WGS sequence"/>
</dbReference>
<sequence>MSFESKYAAQQASQGRKVHTGLPMLFGHTKSDGLLFTPPWARSDDDVRAHLRTLFPNITKSALDQVIDEYAAPSSSSARANVDRFATLLDDATIRCNSHYLAEASLASNTRIYHSVFKYEFNVPPATHGADLSYTYASHPPQNGVDEKLALFTQDALVDFIRYVDPNPEDVDTWRAYTKDNRKAMNLGDPKDGSAKTVYGDEQLDVEKCEFWRGLGLFGGKSEEGFGRNRFVVQELK</sequence>
<organism evidence="1 2">
    <name type="scientific">Coniosporium uncinatum</name>
    <dbReference type="NCBI Taxonomy" id="93489"/>
    <lineage>
        <taxon>Eukaryota</taxon>
        <taxon>Fungi</taxon>
        <taxon>Dikarya</taxon>
        <taxon>Ascomycota</taxon>
        <taxon>Pezizomycotina</taxon>
        <taxon>Dothideomycetes</taxon>
        <taxon>Dothideomycetes incertae sedis</taxon>
        <taxon>Coniosporium</taxon>
    </lineage>
</organism>
<keyword evidence="2" id="KW-1185">Reference proteome</keyword>
<dbReference type="EMBL" id="JAWDJW010006335">
    <property type="protein sequence ID" value="KAK3065494.1"/>
    <property type="molecule type" value="Genomic_DNA"/>
</dbReference>
<comment type="caution">
    <text evidence="1">The sequence shown here is derived from an EMBL/GenBank/DDBJ whole genome shotgun (WGS) entry which is preliminary data.</text>
</comment>
<name>A0ACC3DDD0_9PEZI</name>
<proteinExistence type="predicted"/>
<protein>
    <submittedName>
        <fullName evidence="1">Uncharacterized protein</fullName>
    </submittedName>
</protein>
<accession>A0ACC3DDD0</accession>
<evidence type="ECO:0000313" key="1">
    <source>
        <dbReference type="EMBL" id="KAK3065494.1"/>
    </source>
</evidence>
<gene>
    <name evidence="1" type="ORF">LTS18_006205</name>
</gene>
<evidence type="ECO:0000313" key="2">
    <source>
        <dbReference type="Proteomes" id="UP001186974"/>
    </source>
</evidence>
<reference evidence="1" key="1">
    <citation type="submission" date="2024-09" db="EMBL/GenBank/DDBJ databases">
        <title>Black Yeasts Isolated from many extreme environments.</title>
        <authorList>
            <person name="Coleine C."/>
            <person name="Stajich J.E."/>
            <person name="Selbmann L."/>
        </authorList>
    </citation>
    <scope>NUCLEOTIDE SEQUENCE</scope>
    <source>
        <strain evidence="1">CCFEE 5737</strain>
    </source>
</reference>